<feature type="transmembrane region" description="Helical" evidence="8">
    <location>
        <begin position="64"/>
        <end position="84"/>
    </location>
</feature>
<dbReference type="InterPro" id="IPR020846">
    <property type="entry name" value="MFS_dom"/>
</dbReference>
<dbReference type="GO" id="GO:0022857">
    <property type="term" value="F:transmembrane transporter activity"/>
    <property type="evidence" value="ECO:0007669"/>
    <property type="project" value="InterPro"/>
</dbReference>
<evidence type="ECO:0000259" key="9">
    <source>
        <dbReference type="PROSITE" id="PS50850"/>
    </source>
</evidence>
<feature type="region of interest" description="Disordered" evidence="7">
    <location>
        <begin position="1"/>
        <end position="26"/>
    </location>
</feature>
<dbReference type="Pfam" id="PF07690">
    <property type="entry name" value="MFS_1"/>
    <property type="match status" value="1"/>
</dbReference>
<dbReference type="PROSITE" id="PS50850">
    <property type="entry name" value="MFS"/>
    <property type="match status" value="1"/>
</dbReference>
<accession>A0A8H7E2M9</accession>
<dbReference type="Gene3D" id="1.20.1250.20">
    <property type="entry name" value="MFS general substrate transporter like domains"/>
    <property type="match status" value="2"/>
</dbReference>
<keyword evidence="11" id="KW-1185">Reference proteome</keyword>
<dbReference type="SUPFAM" id="SSF103473">
    <property type="entry name" value="MFS general substrate transporter"/>
    <property type="match status" value="1"/>
</dbReference>
<dbReference type="InterPro" id="IPR011701">
    <property type="entry name" value="MFS"/>
</dbReference>
<feature type="transmembrane region" description="Helical" evidence="8">
    <location>
        <begin position="104"/>
        <end position="124"/>
    </location>
</feature>
<evidence type="ECO:0000256" key="1">
    <source>
        <dbReference type="ARBA" id="ARBA00004141"/>
    </source>
</evidence>
<feature type="compositionally biased region" description="Polar residues" evidence="7">
    <location>
        <begin position="14"/>
        <end position="23"/>
    </location>
</feature>
<evidence type="ECO:0000313" key="11">
    <source>
        <dbReference type="Proteomes" id="UP000606974"/>
    </source>
</evidence>
<feature type="transmembrane region" description="Helical" evidence="8">
    <location>
        <begin position="190"/>
        <end position="212"/>
    </location>
</feature>
<dbReference type="OrthoDB" id="6730379at2759"/>
<keyword evidence="4 8" id="KW-1133">Transmembrane helix</keyword>
<name>A0A8H7E2M9_9EURO</name>
<reference evidence="10" key="1">
    <citation type="submission" date="2020-02" db="EMBL/GenBank/DDBJ databases">
        <authorList>
            <person name="Palmer J.M."/>
        </authorList>
    </citation>
    <scope>NUCLEOTIDE SEQUENCE</scope>
    <source>
        <strain evidence="10">EPUS1.4</strain>
        <tissue evidence="10">Thallus</tissue>
    </source>
</reference>
<dbReference type="AlphaFoldDB" id="A0A8H7E2M9"/>
<evidence type="ECO:0000256" key="4">
    <source>
        <dbReference type="ARBA" id="ARBA00022989"/>
    </source>
</evidence>
<dbReference type="PANTHER" id="PTHR43791">
    <property type="entry name" value="PERMEASE-RELATED"/>
    <property type="match status" value="1"/>
</dbReference>
<evidence type="ECO:0000256" key="6">
    <source>
        <dbReference type="ARBA" id="ARBA00037968"/>
    </source>
</evidence>
<dbReference type="InterPro" id="IPR036259">
    <property type="entry name" value="MFS_trans_sf"/>
</dbReference>
<feature type="transmembrane region" description="Helical" evidence="8">
    <location>
        <begin position="328"/>
        <end position="349"/>
    </location>
</feature>
<feature type="transmembrane region" description="Helical" evidence="8">
    <location>
        <begin position="286"/>
        <end position="308"/>
    </location>
</feature>
<feature type="transmembrane region" description="Helical" evidence="8">
    <location>
        <begin position="415"/>
        <end position="432"/>
    </location>
</feature>
<proteinExistence type="inferred from homology"/>
<dbReference type="EMBL" id="JAACFV010000099">
    <property type="protein sequence ID" value="KAF7505873.1"/>
    <property type="molecule type" value="Genomic_DNA"/>
</dbReference>
<feature type="transmembrane region" description="Helical" evidence="8">
    <location>
        <begin position="156"/>
        <end position="178"/>
    </location>
</feature>
<organism evidence="10 11">
    <name type="scientific">Endocarpon pusillum</name>
    <dbReference type="NCBI Taxonomy" id="364733"/>
    <lineage>
        <taxon>Eukaryota</taxon>
        <taxon>Fungi</taxon>
        <taxon>Dikarya</taxon>
        <taxon>Ascomycota</taxon>
        <taxon>Pezizomycotina</taxon>
        <taxon>Eurotiomycetes</taxon>
        <taxon>Chaetothyriomycetidae</taxon>
        <taxon>Verrucariales</taxon>
        <taxon>Verrucariaceae</taxon>
        <taxon>Endocarpon</taxon>
    </lineage>
</organism>
<evidence type="ECO:0000256" key="5">
    <source>
        <dbReference type="ARBA" id="ARBA00023136"/>
    </source>
</evidence>
<evidence type="ECO:0000313" key="10">
    <source>
        <dbReference type="EMBL" id="KAF7505873.1"/>
    </source>
</evidence>
<comment type="similarity">
    <text evidence="6">Belongs to the major facilitator superfamily. Allantoate permease family.</text>
</comment>
<gene>
    <name evidence="10" type="ORF">GJ744_012495</name>
</gene>
<feature type="transmembrane region" description="Helical" evidence="8">
    <location>
        <begin position="131"/>
        <end position="150"/>
    </location>
</feature>
<dbReference type="PANTHER" id="PTHR43791:SF40">
    <property type="entry name" value="THIAMINE PATHWAY TRANSPORTER THI73"/>
    <property type="match status" value="1"/>
</dbReference>
<protein>
    <recommendedName>
        <fullName evidence="9">Major facilitator superfamily (MFS) profile domain-containing protein</fullName>
    </recommendedName>
</protein>
<feature type="transmembrane region" description="Helical" evidence="8">
    <location>
        <begin position="224"/>
        <end position="244"/>
    </location>
</feature>
<keyword evidence="3 8" id="KW-0812">Transmembrane</keyword>
<feature type="domain" description="Major facilitator superfamily (MFS) profile" evidence="9">
    <location>
        <begin position="64"/>
        <end position="474"/>
    </location>
</feature>
<dbReference type="GO" id="GO:0016020">
    <property type="term" value="C:membrane"/>
    <property type="evidence" value="ECO:0007669"/>
    <property type="project" value="UniProtKB-SubCell"/>
</dbReference>
<feature type="transmembrane region" description="Helical" evidence="8">
    <location>
        <begin position="356"/>
        <end position="376"/>
    </location>
</feature>
<evidence type="ECO:0000256" key="7">
    <source>
        <dbReference type="SAM" id="MobiDB-lite"/>
    </source>
</evidence>
<keyword evidence="2" id="KW-0813">Transport</keyword>
<evidence type="ECO:0000256" key="8">
    <source>
        <dbReference type="SAM" id="Phobius"/>
    </source>
</evidence>
<dbReference type="Proteomes" id="UP000606974">
    <property type="component" value="Unassembled WGS sequence"/>
</dbReference>
<evidence type="ECO:0000256" key="3">
    <source>
        <dbReference type="ARBA" id="ARBA00022692"/>
    </source>
</evidence>
<evidence type="ECO:0000256" key="2">
    <source>
        <dbReference type="ARBA" id="ARBA00022448"/>
    </source>
</evidence>
<sequence length="510" mass="55897">MDNKSAAVAESKADTNSKSNGSYASRGRDLDQAYWYVQESRSHNEDQASASELKALRRKVDWRIVPIMFCCYTMQFIDKVSLNYAAVMGLNKDLKLKGNEFTNAATWFFIAYLIAEVPNAMILQKVPVAKWLGVNVVLWGVATACTAAAHNYGSLLAARIFLGIFEAAIAPSLMLISSQWYTKSEAAPRFSVWYSGLGLGQILGGIVSYAFQQVENPSFSEWKIMFVVLGLVTVLVGFITFFFLPDTPMKARFLSESQKVVLLKHVAVNQTGIVNKRVKPRQILEILFDIQLWLMVLLTILISISSGVVTTYSATLIRNFGFTAPNAALLNMPSGIVSIASTLIVGYGVRHTSNRWAWLIACCVPGILGGALMSFATSNRGAQLAGIYLVNAITATLVIIYQWTASNVAGQTKRVIAVSLVAGSFSVGNIIGPQTFQAKDAPDYIPAKITVLATQAAAALMAFATFVYYVSANKRKDAAAPAEVEVTDQNEEHLWGDRTDKENRSFRYVY</sequence>
<feature type="transmembrane region" description="Helical" evidence="8">
    <location>
        <begin position="452"/>
        <end position="470"/>
    </location>
</feature>
<feature type="transmembrane region" description="Helical" evidence="8">
    <location>
        <begin position="382"/>
        <end position="403"/>
    </location>
</feature>
<dbReference type="FunFam" id="1.20.1250.20:FF:000064">
    <property type="entry name" value="MFS allantoate transporter"/>
    <property type="match status" value="1"/>
</dbReference>
<keyword evidence="5 8" id="KW-0472">Membrane</keyword>
<comment type="subcellular location">
    <subcellularLocation>
        <location evidence="1">Membrane</location>
        <topology evidence="1">Multi-pass membrane protein</topology>
    </subcellularLocation>
</comment>
<comment type="caution">
    <text evidence="10">The sequence shown here is derived from an EMBL/GenBank/DDBJ whole genome shotgun (WGS) entry which is preliminary data.</text>
</comment>